<keyword evidence="2" id="KW-1185">Reference proteome</keyword>
<name>A0ABV6NJI7_9BACI</name>
<dbReference type="EMBL" id="JBHLTR010000049">
    <property type="protein sequence ID" value="MFC0560930.1"/>
    <property type="molecule type" value="Genomic_DNA"/>
</dbReference>
<organism evidence="1 2">
    <name type="scientific">Halalkalibacter alkalisediminis</name>
    <dbReference type="NCBI Taxonomy" id="935616"/>
    <lineage>
        <taxon>Bacteria</taxon>
        <taxon>Bacillati</taxon>
        <taxon>Bacillota</taxon>
        <taxon>Bacilli</taxon>
        <taxon>Bacillales</taxon>
        <taxon>Bacillaceae</taxon>
        <taxon>Halalkalibacter</taxon>
    </lineage>
</organism>
<dbReference type="RefSeq" id="WP_273848012.1">
    <property type="nucleotide sequence ID" value="NZ_JAQQWT010000045.1"/>
</dbReference>
<comment type="caution">
    <text evidence="1">The sequence shown here is derived from an EMBL/GenBank/DDBJ whole genome shotgun (WGS) entry which is preliminary data.</text>
</comment>
<dbReference type="Proteomes" id="UP001589833">
    <property type="component" value="Unassembled WGS sequence"/>
</dbReference>
<evidence type="ECO:0000313" key="1">
    <source>
        <dbReference type="EMBL" id="MFC0560930.1"/>
    </source>
</evidence>
<protein>
    <submittedName>
        <fullName evidence="1">Uncharacterized protein</fullName>
    </submittedName>
</protein>
<evidence type="ECO:0000313" key="2">
    <source>
        <dbReference type="Proteomes" id="UP001589833"/>
    </source>
</evidence>
<accession>A0ABV6NJI7</accession>
<gene>
    <name evidence="1" type="ORF">ACFFH4_18430</name>
</gene>
<sequence length="134" mass="15365">MSDSTLSSLISYVHSTDFCEMCANFNIKIDLSHKSIKQLEEEVPQLYRSVEDDLKPKLAILFGVYYGEVLKKMFDGTVEWGSYYPVEPDRTELRIINEEVEVILRPVLAIKDCVYKGESLAKHIKSIEDIVNSN</sequence>
<proteinExistence type="predicted"/>
<reference evidence="1 2" key="1">
    <citation type="submission" date="2024-09" db="EMBL/GenBank/DDBJ databases">
        <authorList>
            <person name="Sun Q."/>
            <person name="Mori K."/>
        </authorList>
    </citation>
    <scope>NUCLEOTIDE SEQUENCE [LARGE SCALE GENOMIC DNA]</scope>
    <source>
        <strain evidence="1 2">NCAIM B.02301</strain>
    </source>
</reference>